<dbReference type="EMBL" id="LXQA010223282">
    <property type="protein sequence ID" value="MCI35433.1"/>
    <property type="molecule type" value="Genomic_DNA"/>
</dbReference>
<sequence length="121" mass="13415">SEDDKNNEVAKKVTAFTGRCESDDDSCDEEISFEELAAAYKELCVKSEEICKLSNKQKGIIAQLEAEKKVQLSTIANLESEVTLLSTKLENMTKTVRMLNNGTDKLDEILQVGKGLEMPLV</sequence>
<evidence type="ECO:0000313" key="2">
    <source>
        <dbReference type="EMBL" id="MCI35433.1"/>
    </source>
</evidence>
<proteinExistence type="predicted"/>
<evidence type="ECO:0000313" key="3">
    <source>
        <dbReference type="Proteomes" id="UP000265520"/>
    </source>
</evidence>
<accession>A0A392RFP0</accession>
<comment type="caution">
    <text evidence="2">The sequence shown here is derived from an EMBL/GenBank/DDBJ whole genome shotgun (WGS) entry which is preliminary data.</text>
</comment>
<protein>
    <submittedName>
        <fullName evidence="2">Gag-pol polyprotein</fullName>
    </submittedName>
</protein>
<dbReference type="AlphaFoldDB" id="A0A392RFP0"/>
<keyword evidence="3" id="KW-1185">Reference proteome</keyword>
<dbReference type="Proteomes" id="UP000265520">
    <property type="component" value="Unassembled WGS sequence"/>
</dbReference>
<feature type="coiled-coil region" evidence="1">
    <location>
        <begin position="61"/>
        <end position="95"/>
    </location>
</feature>
<feature type="non-terminal residue" evidence="2">
    <location>
        <position position="1"/>
    </location>
</feature>
<evidence type="ECO:0000256" key="1">
    <source>
        <dbReference type="SAM" id="Coils"/>
    </source>
</evidence>
<name>A0A392RFP0_9FABA</name>
<reference evidence="2 3" key="1">
    <citation type="journal article" date="2018" name="Front. Plant Sci.">
        <title>Red Clover (Trifolium pratense) and Zigzag Clover (T. medium) - A Picture of Genomic Similarities and Differences.</title>
        <authorList>
            <person name="Dluhosova J."/>
            <person name="Istvanek J."/>
            <person name="Nedelnik J."/>
            <person name="Repkova J."/>
        </authorList>
    </citation>
    <scope>NUCLEOTIDE SEQUENCE [LARGE SCALE GENOMIC DNA]</scope>
    <source>
        <strain evidence="3">cv. 10/8</strain>
        <tissue evidence="2">Leaf</tissue>
    </source>
</reference>
<organism evidence="2 3">
    <name type="scientific">Trifolium medium</name>
    <dbReference type="NCBI Taxonomy" id="97028"/>
    <lineage>
        <taxon>Eukaryota</taxon>
        <taxon>Viridiplantae</taxon>
        <taxon>Streptophyta</taxon>
        <taxon>Embryophyta</taxon>
        <taxon>Tracheophyta</taxon>
        <taxon>Spermatophyta</taxon>
        <taxon>Magnoliopsida</taxon>
        <taxon>eudicotyledons</taxon>
        <taxon>Gunneridae</taxon>
        <taxon>Pentapetalae</taxon>
        <taxon>rosids</taxon>
        <taxon>fabids</taxon>
        <taxon>Fabales</taxon>
        <taxon>Fabaceae</taxon>
        <taxon>Papilionoideae</taxon>
        <taxon>50 kb inversion clade</taxon>
        <taxon>NPAAA clade</taxon>
        <taxon>Hologalegina</taxon>
        <taxon>IRL clade</taxon>
        <taxon>Trifolieae</taxon>
        <taxon>Trifolium</taxon>
    </lineage>
</organism>
<keyword evidence="1" id="KW-0175">Coiled coil</keyword>